<protein>
    <submittedName>
        <fullName evidence="1">Uncharacterized protein</fullName>
    </submittedName>
</protein>
<organism evidence="1">
    <name type="scientific">Pithovirus LCDPAC02</name>
    <dbReference type="NCBI Taxonomy" id="2506601"/>
    <lineage>
        <taxon>Viruses</taxon>
        <taxon>Pithoviruses</taxon>
    </lineage>
</organism>
<proteinExistence type="predicted"/>
<gene>
    <name evidence="1" type="ORF">LCDPAC02_03620</name>
</gene>
<accession>A0A481YPC3</accession>
<dbReference type="EMBL" id="MK500305">
    <property type="protein sequence ID" value="QBK85163.1"/>
    <property type="molecule type" value="Genomic_DNA"/>
</dbReference>
<reference evidence="1" key="1">
    <citation type="journal article" date="2019" name="MBio">
        <title>Virus Genomes from Deep Sea Sediments Expand the Ocean Megavirome and Support Independent Origins of Viral Gigantism.</title>
        <authorList>
            <person name="Backstrom D."/>
            <person name="Yutin N."/>
            <person name="Jorgensen S.L."/>
            <person name="Dharamshi J."/>
            <person name="Homa F."/>
            <person name="Zaremba-Niedwiedzka K."/>
            <person name="Spang A."/>
            <person name="Wolf Y.I."/>
            <person name="Koonin E.V."/>
            <person name="Ettema T.J."/>
        </authorList>
    </citation>
    <scope>NUCLEOTIDE SEQUENCE</scope>
</reference>
<name>A0A481YPC3_9VIRU</name>
<sequence length="183" mass="21933">MLRECKIEYNRIKYPTDINCVTEDIVKKYMLLNNEQITVPLTNIRDTESYPYHGKYPHLFDLRFNKPDLNLSNIPIYKLQRCDINILVDNINYLKNILHKNSYICPNLTKDKIFVYNDGTLKLSHKNIFIHMNNIHDIKAFSKKYYNVRVNSLEELMSLDLEYTKRVLKPDFLNTILYEMECN</sequence>
<evidence type="ECO:0000313" key="1">
    <source>
        <dbReference type="EMBL" id="QBK85163.1"/>
    </source>
</evidence>